<evidence type="ECO:0000256" key="7">
    <source>
        <dbReference type="ARBA" id="ARBA00023114"/>
    </source>
</evidence>
<dbReference type="InterPro" id="IPR050286">
    <property type="entry name" value="G_neg_Bact_CarbUptk_Porin"/>
</dbReference>
<comment type="similarity">
    <text evidence="2">Belongs to the porin LamB (TC 1.B.3) family.</text>
</comment>
<sequence>MNDTHAACLFRPTCLAAALFATAPALAVDFHGYLRSGIGATAGGGDQACFQAAGAPAKYRLGNECETYAEIGLGQELWNEGGRSFYLDSMIAYKSNQGNDWEATDSDDSNPFSDGTSSIRQFHVLGKNVLDAFPGATLWAGKRFYRRNDVHINDYYYWDVSGPGAGIEDIDLGFAKAHVAWMRNTDGDWVYDGTGSGTNVANDTLDVRFSDIAVNTDGKLELGWDFGKANLTDLQEQDPGYTNQKGHLVTLQHEQGNWFGGYNRLAVQYGTDGIIGSSGRNTTGNSDGKMVRLVNHGVVSLSDDIEMMYVQIYEDKDFDNDSGQTWASFGVRPVYKWNDIMSTALEVGYDRIDPQADGEETRDLTKITLAQQWSAGRSFWARPQIRAFVTYAKWDGDRYNAASESIDAGDDDGLTFGVQVEAWWQ</sequence>
<dbReference type="Proteomes" id="UP000198706">
    <property type="component" value="Unassembled WGS sequence"/>
</dbReference>
<name>A0A1G9P2W3_9PSED</name>
<evidence type="ECO:0000256" key="1">
    <source>
        <dbReference type="ARBA" id="ARBA00004571"/>
    </source>
</evidence>
<protein>
    <submittedName>
        <fullName evidence="11">Maltoporin</fullName>
    </submittedName>
</protein>
<dbReference type="EMBL" id="FNFD01000036">
    <property type="protein sequence ID" value="SDL93020.1"/>
    <property type="molecule type" value="Genomic_DNA"/>
</dbReference>
<evidence type="ECO:0000256" key="2">
    <source>
        <dbReference type="ARBA" id="ARBA00007055"/>
    </source>
</evidence>
<dbReference type="GO" id="GO:0015144">
    <property type="term" value="F:carbohydrate transmembrane transporter activity"/>
    <property type="evidence" value="ECO:0007669"/>
    <property type="project" value="TreeGrafter"/>
</dbReference>
<gene>
    <name evidence="11" type="ORF">SAMN05216186_1362</name>
</gene>
<dbReference type="GO" id="GO:0009279">
    <property type="term" value="C:cell outer membrane"/>
    <property type="evidence" value="ECO:0007669"/>
    <property type="project" value="UniProtKB-SubCell"/>
</dbReference>
<organism evidence="11 12">
    <name type="scientific">Pseudomonas indica</name>
    <dbReference type="NCBI Taxonomy" id="137658"/>
    <lineage>
        <taxon>Bacteria</taxon>
        <taxon>Pseudomonadati</taxon>
        <taxon>Pseudomonadota</taxon>
        <taxon>Gammaproteobacteria</taxon>
        <taxon>Pseudomonadales</taxon>
        <taxon>Pseudomonadaceae</taxon>
        <taxon>Pseudomonas</taxon>
    </lineage>
</organism>
<dbReference type="InterPro" id="IPR036998">
    <property type="entry name" value="Porin_LamB_sf"/>
</dbReference>
<evidence type="ECO:0000313" key="11">
    <source>
        <dbReference type="EMBL" id="SDL93020.1"/>
    </source>
</evidence>
<evidence type="ECO:0000256" key="8">
    <source>
        <dbReference type="ARBA" id="ARBA00023136"/>
    </source>
</evidence>
<dbReference type="Pfam" id="PF02264">
    <property type="entry name" value="LamB"/>
    <property type="match status" value="1"/>
</dbReference>
<dbReference type="GO" id="GO:0046930">
    <property type="term" value="C:pore complex"/>
    <property type="evidence" value="ECO:0007669"/>
    <property type="project" value="UniProtKB-KW"/>
</dbReference>
<evidence type="ECO:0000313" key="12">
    <source>
        <dbReference type="Proteomes" id="UP000198706"/>
    </source>
</evidence>
<accession>A0A1G9P2W3</accession>
<dbReference type="AlphaFoldDB" id="A0A1G9P2W3"/>
<dbReference type="RefSeq" id="WP_084338325.1">
    <property type="nucleotide sequence ID" value="NZ_FNFD01000036.1"/>
</dbReference>
<dbReference type="PANTHER" id="PTHR38762:SF1">
    <property type="entry name" value="CRYPTIC OUTER MEMBRANE PORIN BGLH-RELATED"/>
    <property type="match status" value="1"/>
</dbReference>
<evidence type="ECO:0000256" key="4">
    <source>
        <dbReference type="ARBA" id="ARBA00022452"/>
    </source>
</evidence>
<keyword evidence="7" id="KW-0626">Porin</keyword>
<dbReference type="InterPro" id="IPR003192">
    <property type="entry name" value="Porin_LamB"/>
</dbReference>
<keyword evidence="4" id="KW-1134">Transmembrane beta strand</keyword>
<evidence type="ECO:0000256" key="10">
    <source>
        <dbReference type="SAM" id="SignalP"/>
    </source>
</evidence>
<feature type="chain" id="PRO_5011609545" evidence="10">
    <location>
        <begin position="28"/>
        <end position="425"/>
    </location>
</feature>
<keyword evidence="3" id="KW-0813">Transport</keyword>
<dbReference type="GO" id="GO:0006811">
    <property type="term" value="P:monoatomic ion transport"/>
    <property type="evidence" value="ECO:0007669"/>
    <property type="project" value="UniProtKB-KW"/>
</dbReference>
<feature type="signal peptide" evidence="10">
    <location>
        <begin position="1"/>
        <end position="27"/>
    </location>
</feature>
<comment type="subcellular location">
    <subcellularLocation>
        <location evidence="1">Cell outer membrane</location>
        <topology evidence="1">Multi-pass membrane protein</topology>
    </subcellularLocation>
</comment>
<dbReference type="STRING" id="137658.SAMN05216186_1362"/>
<dbReference type="PANTHER" id="PTHR38762">
    <property type="entry name" value="CRYPTIC OUTER MEMBRANE PORIN BGLH-RELATED"/>
    <property type="match status" value="1"/>
</dbReference>
<keyword evidence="5" id="KW-0812">Transmembrane</keyword>
<dbReference type="GO" id="GO:0015288">
    <property type="term" value="F:porin activity"/>
    <property type="evidence" value="ECO:0007669"/>
    <property type="project" value="UniProtKB-KW"/>
</dbReference>
<evidence type="ECO:0000256" key="6">
    <source>
        <dbReference type="ARBA" id="ARBA00023065"/>
    </source>
</evidence>
<dbReference type="NCBIfam" id="NF006860">
    <property type="entry name" value="PRK09360.1"/>
    <property type="match status" value="1"/>
</dbReference>
<keyword evidence="10" id="KW-0732">Signal</keyword>
<proteinExistence type="inferred from homology"/>
<keyword evidence="6" id="KW-0406">Ion transport</keyword>
<keyword evidence="9" id="KW-0998">Cell outer membrane</keyword>
<keyword evidence="8" id="KW-0472">Membrane</keyword>
<reference evidence="11 12" key="1">
    <citation type="submission" date="2016-10" db="EMBL/GenBank/DDBJ databases">
        <authorList>
            <person name="de Groot N.N."/>
        </authorList>
    </citation>
    <scope>NUCLEOTIDE SEQUENCE [LARGE SCALE GENOMIC DNA]</scope>
    <source>
        <strain evidence="11 12">JCM 21544</strain>
    </source>
</reference>
<dbReference type="SUPFAM" id="SSF56935">
    <property type="entry name" value="Porins"/>
    <property type="match status" value="1"/>
</dbReference>
<keyword evidence="12" id="KW-1185">Reference proteome</keyword>
<dbReference type="Gene3D" id="2.40.170.10">
    <property type="entry name" value="Porin, LamB type"/>
    <property type="match status" value="1"/>
</dbReference>
<evidence type="ECO:0000256" key="3">
    <source>
        <dbReference type="ARBA" id="ARBA00022448"/>
    </source>
</evidence>
<evidence type="ECO:0000256" key="5">
    <source>
        <dbReference type="ARBA" id="ARBA00022692"/>
    </source>
</evidence>
<dbReference type="GO" id="GO:0015774">
    <property type="term" value="P:polysaccharide transport"/>
    <property type="evidence" value="ECO:0007669"/>
    <property type="project" value="TreeGrafter"/>
</dbReference>
<dbReference type="CDD" id="cd01346">
    <property type="entry name" value="Maltoporin-like"/>
    <property type="match status" value="1"/>
</dbReference>
<evidence type="ECO:0000256" key="9">
    <source>
        <dbReference type="ARBA" id="ARBA00023237"/>
    </source>
</evidence>